<organism evidence="1 2">
    <name type="scientific">Cardiocondyla obscurior</name>
    <dbReference type="NCBI Taxonomy" id="286306"/>
    <lineage>
        <taxon>Eukaryota</taxon>
        <taxon>Metazoa</taxon>
        <taxon>Ecdysozoa</taxon>
        <taxon>Arthropoda</taxon>
        <taxon>Hexapoda</taxon>
        <taxon>Insecta</taxon>
        <taxon>Pterygota</taxon>
        <taxon>Neoptera</taxon>
        <taxon>Endopterygota</taxon>
        <taxon>Hymenoptera</taxon>
        <taxon>Apocrita</taxon>
        <taxon>Aculeata</taxon>
        <taxon>Formicoidea</taxon>
        <taxon>Formicidae</taxon>
        <taxon>Myrmicinae</taxon>
        <taxon>Cardiocondyla</taxon>
    </lineage>
</organism>
<protein>
    <submittedName>
        <fullName evidence="1">Uncharacterized protein</fullName>
    </submittedName>
</protein>
<accession>A0AAW2F443</accession>
<name>A0AAW2F443_9HYME</name>
<comment type="caution">
    <text evidence="1">The sequence shown here is derived from an EMBL/GenBank/DDBJ whole genome shotgun (WGS) entry which is preliminary data.</text>
</comment>
<dbReference type="AlphaFoldDB" id="A0AAW2F443"/>
<proteinExistence type="predicted"/>
<dbReference type="EMBL" id="JADYXP020000014">
    <property type="protein sequence ID" value="KAL0109885.1"/>
    <property type="molecule type" value="Genomic_DNA"/>
</dbReference>
<evidence type="ECO:0000313" key="2">
    <source>
        <dbReference type="Proteomes" id="UP001430953"/>
    </source>
</evidence>
<sequence length="112" mass="13260">MRAEGGRGWKFRLGRSSGGSWCRRADDRKRWTRRRSGSSRVRRRTMSWLISRSSTSRTGRNAWVTCTLYVCLCVYVCTATGAPGCACTRRERYTHLRPRWQLKFKMYAREER</sequence>
<keyword evidence="2" id="KW-1185">Reference proteome</keyword>
<evidence type="ECO:0000313" key="1">
    <source>
        <dbReference type="EMBL" id="KAL0109885.1"/>
    </source>
</evidence>
<gene>
    <name evidence="1" type="ORF">PUN28_013489</name>
</gene>
<reference evidence="1 2" key="1">
    <citation type="submission" date="2023-03" db="EMBL/GenBank/DDBJ databases">
        <title>High recombination rates correlate with genetic variation in Cardiocondyla obscurior ants.</title>
        <authorList>
            <person name="Errbii M."/>
        </authorList>
    </citation>
    <scope>NUCLEOTIDE SEQUENCE [LARGE SCALE GENOMIC DNA]</scope>
    <source>
        <strain evidence="1">Alpha-2009</strain>
        <tissue evidence="1">Whole body</tissue>
    </source>
</reference>
<dbReference type="Proteomes" id="UP001430953">
    <property type="component" value="Unassembled WGS sequence"/>
</dbReference>